<evidence type="ECO:0000313" key="3">
    <source>
        <dbReference type="Proteomes" id="UP000000724"/>
    </source>
</evidence>
<gene>
    <name evidence="2" type="ORF">Pc21g03580</name>
    <name evidence="2" type="ORF">PCH_Pc21g03580</name>
</gene>
<evidence type="ECO:0000313" key="2">
    <source>
        <dbReference type="EMBL" id="CAP95255.1"/>
    </source>
</evidence>
<dbReference type="HOGENOM" id="CLU_1116054_0_0_1"/>
<dbReference type="EMBL" id="AM920436">
    <property type="protein sequence ID" value="CAP95255.1"/>
    <property type="molecule type" value="Genomic_DNA"/>
</dbReference>
<sequence length="249" mass="27698">MDKAMKVTSKVYKQSKDAEQESKDKKQEARPGELWRKLVDPRSMQTMQIPTFSLSEIWHVTSDGDNEDKSRPDKVGANANPQFFPRWARICGIGQLPNPLIGAIKRAAPPLRITSKNTFFYMGRESSIEITHLCEGAHVLMSCLAQPSFKSTFDYPGYQPGMALIYKTAGCARAITMYSPTAAICSEAYMASTVLKNALPSGTKEAENAENIKKKYSRIVAENEATGRLKTFSKPAVELYIVAVFVGWK</sequence>
<proteinExistence type="predicted"/>
<evidence type="ECO:0000256" key="1">
    <source>
        <dbReference type="SAM" id="MobiDB-lite"/>
    </source>
</evidence>
<keyword evidence="3" id="KW-1185">Reference proteome</keyword>
<accession>B6HLH4</accession>
<dbReference type="Proteomes" id="UP000000724">
    <property type="component" value="Contig Pc00c21"/>
</dbReference>
<reference evidence="2 3" key="1">
    <citation type="journal article" date="2008" name="Nat. Biotechnol.">
        <title>Genome sequencing and analysis of the filamentous fungus Penicillium chrysogenum.</title>
        <authorList>
            <person name="van den Berg M.A."/>
            <person name="Albang R."/>
            <person name="Albermann K."/>
            <person name="Badger J.H."/>
            <person name="Daran J.-M."/>
            <person name="Driessen A.J.M."/>
            <person name="Garcia-Estrada C."/>
            <person name="Fedorova N.D."/>
            <person name="Harris D.M."/>
            <person name="Heijne W.H.M."/>
            <person name="Joardar V.S."/>
            <person name="Kiel J.A.K.W."/>
            <person name="Kovalchuk A."/>
            <person name="Martin J.F."/>
            <person name="Nierman W.C."/>
            <person name="Nijland J.G."/>
            <person name="Pronk J.T."/>
            <person name="Roubos J.A."/>
            <person name="van der Klei I.J."/>
            <person name="van Peij N.N.M.E."/>
            <person name="Veenhuis M."/>
            <person name="von Doehren H."/>
            <person name="Wagner C."/>
            <person name="Wortman J.R."/>
            <person name="Bovenberg R.A.L."/>
        </authorList>
    </citation>
    <scope>NUCLEOTIDE SEQUENCE [LARGE SCALE GENOMIC DNA]</scope>
    <source>
        <strain evidence="3">ATCC 28089 / DSM 1075 / NRRL 1951 / Wisconsin 54-1255</strain>
    </source>
</reference>
<dbReference type="VEuPathDB" id="FungiDB:PCH_Pc21g03580"/>
<dbReference type="AlphaFoldDB" id="B6HLH4"/>
<feature type="compositionally biased region" description="Basic and acidic residues" evidence="1">
    <location>
        <begin position="14"/>
        <end position="37"/>
    </location>
</feature>
<name>B6HLH4_PENRW</name>
<organism evidence="2 3">
    <name type="scientific">Penicillium rubens (strain ATCC 28089 / DSM 1075 / NRRL 1951 / Wisconsin 54-1255)</name>
    <name type="common">Penicillium chrysogenum</name>
    <dbReference type="NCBI Taxonomy" id="500485"/>
    <lineage>
        <taxon>Eukaryota</taxon>
        <taxon>Fungi</taxon>
        <taxon>Dikarya</taxon>
        <taxon>Ascomycota</taxon>
        <taxon>Pezizomycotina</taxon>
        <taxon>Eurotiomycetes</taxon>
        <taxon>Eurotiomycetidae</taxon>
        <taxon>Eurotiales</taxon>
        <taxon>Aspergillaceae</taxon>
        <taxon>Penicillium</taxon>
        <taxon>Penicillium chrysogenum species complex</taxon>
    </lineage>
</organism>
<protein>
    <submittedName>
        <fullName evidence="2">Uncharacterized protein</fullName>
    </submittedName>
</protein>
<feature type="region of interest" description="Disordered" evidence="1">
    <location>
        <begin position="1"/>
        <end position="37"/>
    </location>
</feature>